<gene>
    <name evidence="1" type="ORF">AVEN_137313_1</name>
</gene>
<evidence type="ECO:0000313" key="2">
    <source>
        <dbReference type="Proteomes" id="UP000499080"/>
    </source>
</evidence>
<name>A0A4Y2FJQ5_ARAVE</name>
<accession>A0A4Y2FJQ5</accession>
<dbReference type="Proteomes" id="UP000499080">
    <property type="component" value="Unassembled WGS sequence"/>
</dbReference>
<proteinExistence type="predicted"/>
<reference evidence="1 2" key="1">
    <citation type="journal article" date="2019" name="Sci. Rep.">
        <title>Orb-weaving spider Araneus ventricosus genome elucidates the spidroin gene catalogue.</title>
        <authorList>
            <person name="Kono N."/>
            <person name="Nakamura H."/>
            <person name="Ohtoshi R."/>
            <person name="Moran D.A.P."/>
            <person name="Shinohara A."/>
            <person name="Yoshida Y."/>
            <person name="Fujiwara M."/>
            <person name="Mori M."/>
            <person name="Tomita M."/>
            <person name="Arakawa K."/>
        </authorList>
    </citation>
    <scope>NUCLEOTIDE SEQUENCE [LARGE SCALE GENOMIC DNA]</scope>
</reference>
<sequence length="127" mass="14384">MVVHPSQQFQSNRIISEELHETFNLQEGLQGLADLENSGNIQAACNNQGIQQSMTYTGGNLFQGEHHGEYSYLENTNTENSTFTNQYLANDESLPLIQQRLQENGPIHPTQVYQSNRMISEELPETI</sequence>
<protein>
    <submittedName>
        <fullName evidence="1">Uncharacterized protein</fullName>
    </submittedName>
</protein>
<comment type="caution">
    <text evidence="1">The sequence shown here is derived from an EMBL/GenBank/DDBJ whole genome shotgun (WGS) entry which is preliminary data.</text>
</comment>
<evidence type="ECO:0000313" key="1">
    <source>
        <dbReference type="EMBL" id="GBM40806.1"/>
    </source>
</evidence>
<keyword evidence="2" id="KW-1185">Reference proteome</keyword>
<organism evidence="1 2">
    <name type="scientific">Araneus ventricosus</name>
    <name type="common">Orbweaver spider</name>
    <name type="synonym">Epeira ventricosa</name>
    <dbReference type="NCBI Taxonomy" id="182803"/>
    <lineage>
        <taxon>Eukaryota</taxon>
        <taxon>Metazoa</taxon>
        <taxon>Ecdysozoa</taxon>
        <taxon>Arthropoda</taxon>
        <taxon>Chelicerata</taxon>
        <taxon>Arachnida</taxon>
        <taxon>Araneae</taxon>
        <taxon>Araneomorphae</taxon>
        <taxon>Entelegynae</taxon>
        <taxon>Araneoidea</taxon>
        <taxon>Araneidae</taxon>
        <taxon>Araneus</taxon>
    </lineage>
</organism>
<dbReference type="EMBL" id="BGPR01000944">
    <property type="protein sequence ID" value="GBM40806.1"/>
    <property type="molecule type" value="Genomic_DNA"/>
</dbReference>
<dbReference type="AlphaFoldDB" id="A0A4Y2FJQ5"/>